<dbReference type="GO" id="GO:0006508">
    <property type="term" value="P:proteolysis"/>
    <property type="evidence" value="ECO:0007669"/>
    <property type="project" value="UniProtKB-KW"/>
</dbReference>
<dbReference type="SUPFAM" id="SSF48452">
    <property type="entry name" value="TPR-like"/>
    <property type="match status" value="1"/>
</dbReference>
<sequence>MSTPLSGTLPPPAGRYDNIRALLRAGKDDEAIVQLCAMTVSRPDDLVAKELLFDAFFQKRDWQPALALAEELSWRQPDNARLEKARIATLTNLKRYDETIAQATRYLARHGDDLTVLDTLKVASFFTGKTTEAIRYGQRALDLRDAEACRNPPPFALNEPDGPPSGANVISFSLWGAAPFYTYGAMINLVLSRTVYPGWICRFYVDATVPPACVAFLQGNGGDVRNIEDEYPHVGLFQRFLVMNDRAVGRFLVRDCDARLSTAEAELVRQWIESGYPFHAVRDHVMHNELMIGCTWAGRTDCGLDIVELMRRYFQFGPTAKYGHDQRMLGLMLWPLIRSRCLVHDRHYRLEGVHTLPLAERKGHFGAGHQNLAAVLAEVDRLGIPRLP</sequence>
<dbReference type="EC" id="3.4.-.-" evidence="1"/>
<keyword evidence="1" id="KW-0645">Protease</keyword>
<proteinExistence type="predicted"/>
<evidence type="ECO:0000313" key="1">
    <source>
        <dbReference type="EMBL" id="VIO68052.1"/>
    </source>
</evidence>
<reference evidence="1" key="1">
    <citation type="submission" date="2019-02" db="EMBL/GenBank/DDBJ databases">
        <authorList>
            <person name="Pothier F.J."/>
        </authorList>
    </citation>
    <scope>NUCLEOTIDE SEQUENCE</scope>
    <source>
        <strain evidence="1">CI-1B</strain>
    </source>
</reference>
<evidence type="ECO:0000313" key="2">
    <source>
        <dbReference type="Proteomes" id="UP000328092"/>
    </source>
</evidence>
<accession>A0A508SY16</accession>
<name>A0A508SY16_9BRAD</name>
<dbReference type="AlphaFoldDB" id="A0A508SY16"/>
<dbReference type="RefSeq" id="WP_139858660.1">
    <property type="nucleotide sequence ID" value="NZ_CAADFC020000005.1"/>
</dbReference>
<comment type="caution">
    <text evidence="1">The sequence shown here is derived from an EMBL/GenBank/DDBJ whole genome shotgun (WGS) entry which is preliminary data.</text>
</comment>
<protein>
    <submittedName>
        <fullName evidence="1">Beta-barrel assembly-enhancing protease</fullName>
        <ecNumber evidence="1">3.4.-.-</ecNumber>
    </submittedName>
</protein>
<keyword evidence="1" id="KW-0378">Hydrolase</keyword>
<dbReference type="Gene3D" id="1.25.40.10">
    <property type="entry name" value="Tetratricopeptide repeat domain"/>
    <property type="match status" value="1"/>
</dbReference>
<dbReference type="EMBL" id="CAADFC020000005">
    <property type="protein sequence ID" value="VIO68052.1"/>
    <property type="molecule type" value="Genomic_DNA"/>
</dbReference>
<dbReference type="OrthoDB" id="7278101at2"/>
<organism evidence="1 2">
    <name type="scientific">Bradyrhizobium ivorense</name>
    <dbReference type="NCBI Taxonomy" id="2511166"/>
    <lineage>
        <taxon>Bacteria</taxon>
        <taxon>Pseudomonadati</taxon>
        <taxon>Pseudomonadota</taxon>
        <taxon>Alphaproteobacteria</taxon>
        <taxon>Hyphomicrobiales</taxon>
        <taxon>Nitrobacteraceae</taxon>
        <taxon>Bradyrhizobium</taxon>
    </lineage>
</organism>
<dbReference type="GO" id="GO:0008233">
    <property type="term" value="F:peptidase activity"/>
    <property type="evidence" value="ECO:0007669"/>
    <property type="project" value="UniProtKB-KW"/>
</dbReference>
<keyword evidence="2" id="KW-1185">Reference proteome</keyword>
<dbReference type="InterPro" id="IPR011990">
    <property type="entry name" value="TPR-like_helical_dom_sf"/>
</dbReference>
<gene>
    <name evidence="1" type="primary">bepA_5</name>
    <name evidence="1" type="ORF">CI1B_18360</name>
</gene>
<dbReference type="Proteomes" id="UP000328092">
    <property type="component" value="Unassembled WGS sequence"/>
</dbReference>